<reference evidence="6 7" key="1">
    <citation type="journal article" date="2016" name="Genome Biol. Evol.">
        <title>Divergent and convergent evolution of fungal pathogenicity.</title>
        <authorList>
            <person name="Shang Y."/>
            <person name="Xiao G."/>
            <person name="Zheng P."/>
            <person name="Cen K."/>
            <person name="Zhan S."/>
            <person name="Wang C."/>
        </authorList>
    </citation>
    <scope>NUCLEOTIDE SEQUENCE [LARGE SCALE GENOMIC DNA]</scope>
    <source>
        <strain evidence="6 7">ARSEF 2679</strain>
    </source>
</reference>
<evidence type="ECO:0000256" key="1">
    <source>
        <dbReference type="ARBA" id="ARBA00004141"/>
    </source>
</evidence>
<feature type="transmembrane region" description="Helical" evidence="5">
    <location>
        <begin position="6"/>
        <end position="22"/>
    </location>
</feature>
<dbReference type="PANTHER" id="PTHR42718:SF41">
    <property type="entry name" value="MFS TRANSPORTER OF UNKOWN SPECIFICITY (AFU_ORTHOLOGUE AFUA_5G09940)-RELATED"/>
    <property type="match status" value="1"/>
</dbReference>
<evidence type="ECO:0000313" key="6">
    <source>
        <dbReference type="EMBL" id="OAA40236.1"/>
    </source>
</evidence>
<comment type="caution">
    <text evidence="6">The sequence shown here is derived from an EMBL/GenBank/DDBJ whole genome shotgun (WGS) entry which is preliminary data.</text>
</comment>
<evidence type="ECO:0000256" key="4">
    <source>
        <dbReference type="ARBA" id="ARBA00023136"/>
    </source>
</evidence>
<dbReference type="EMBL" id="AZHB01000078">
    <property type="protein sequence ID" value="OAA40236.1"/>
    <property type="molecule type" value="Genomic_DNA"/>
</dbReference>
<evidence type="ECO:0000313" key="7">
    <source>
        <dbReference type="Proteomes" id="UP000076744"/>
    </source>
</evidence>
<dbReference type="RefSeq" id="XP_018699392.1">
    <property type="nucleotide sequence ID" value="XM_018853415.1"/>
</dbReference>
<dbReference type="Proteomes" id="UP000076744">
    <property type="component" value="Unassembled WGS sequence"/>
</dbReference>
<comment type="subcellular location">
    <subcellularLocation>
        <location evidence="1">Membrane</location>
        <topology evidence="1">Multi-pass membrane protein</topology>
    </subcellularLocation>
</comment>
<proteinExistence type="predicted"/>
<evidence type="ECO:0008006" key="8">
    <source>
        <dbReference type="Google" id="ProtNLM"/>
    </source>
</evidence>
<name>A0A167BNG9_CORFA</name>
<keyword evidence="4 5" id="KW-0472">Membrane</keyword>
<keyword evidence="7" id="KW-1185">Reference proteome</keyword>
<evidence type="ECO:0000256" key="2">
    <source>
        <dbReference type="ARBA" id="ARBA00022692"/>
    </source>
</evidence>
<dbReference type="OrthoDB" id="440755at2759"/>
<dbReference type="SUPFAM" id="SSF103473">
    <property type="entry name" value="MFS general substrate transporter"/>
    <property type="match status" value="1"/>
</dbReference>
<dbReference type="GeneID" id="30026106"/>
<dbReference type="PANTHER" id="PTHR42718">
    <property type="entry name" value="MAJOR FACILITATOR SUPERFAMILY MULTIDRUG TRANSPORTER MFSC"/>
    <property type="match status" value="1"/>
</dbReference>
<sequence length="162" mass="17371">MVFVVLFSYMSFGIALWYSISWQQTLRQLSVLQIAVNLIPFGLASTAAVGLAPYLLPQVEVKLVMAVGVVTFIGAGLLLATTPMQQTYWMQVFPAMLLNSVTRNHHGIASSLDGKVNLYGISLGLGFAGTIEVEVGKMSKSSLAGAAETMESIMSGFKVALY</sequence>
<accession>A0A167BNG9</accession>
<evidence type="ECO:0000256" key="3">
    <source>
        <dbReference type="ARBA" id="ARBA00022989"/>
    </source>
</evidence>
<dbReference type="AlphaFoldDB" id="A0A167BNG9"/>
<dbReference type="InterPro" id="IPR036259">
    <property type="entry name" value="MFS_trans_sf"/>
</dbReference>
<organism evidence="6 7">
    <name type="scientific">Cordyceps fumosorosea (strain ARSEF 2679)</name>
    <name type="common">Isaria fumosorosea</name>
    <dbReference type="NCBI Taxonomy" id="1081104"/>
    <lineage>
        <taxon>Eukaryota</taxon>
        <taxon>Fungi</taxon>
        <taxon>Dikarya</taxon>
        <taxon>Ascomycota</taxon>
        <taxon>Pezizomycotina</taxon>
        <taxon>Sordariomycetes</taxon>
        <taxon>Hypocreomycetidae</taxon>
        <taxon>Hypocreales</taxon>
        <taxon>Cordycipitaceae</taxon>
        <taxon>Cordyceps</taxon>
    </lineage>
</organism>
<dbReference type="GO" id="GO:0016020">
    <property type="term" value="C:membrane"/>
    <property type="evidence" value="ECO:0007669"/>
    <property type="project" value="UniProtKB-SubCell"/>
</dbReference>
<keyword evidence="3 5" id="KW-1133">Transmembrane helix</keyword>
<protein>
    <recommendedName>
        <fullName evidence="8">Major facilitator superfamily domain, general substrate transporter</fullName>
    </recommendedName>
</protein>
<feature type="transmembrane region" description="Helical" evidence="5">
    <location>
        <begin position="34"/>
        <end position="55"/>
    </location>
</feature>
<feature type="transmembrane region" description="Helical" evidence="5">
    <location>
        <begin position="61"/>
        <end position="80"/>
    </location>
</feature>
<gene>
    <name evidence="6" type="ORF">ISF_09814</name>
</gene>
<evidence type="ECO:0000256" key="5">
    <source>
        <dbReference type="SAM" id="Phobius"/>
    </source>
</evidence>
<keyword evidence="2 5" id="KW-0812">Transmembrane</keyword>